<organism evidence="1 2">
    <name type="scientific">Paractinoplanes rishiriensis</name>
    <dbReference type="NCBI Taxonomy" id="1050105"/>
    <lineage>
        <taxon>Bacteria</taxon>
        <taxon>Bacillati</taxon>
        <taxon>Actinomycetota</taxon>
        <taxon>Actinomycetes</taxon>
        <taxon>Micromonosporales</taxon>
        <taxon>Micromonosporaceae</taxon>
        <taxon>Paractinoplanes</taxon>
    </lineage>
</organism>
<protein>
    <submittedName>
        <fullName evidence="1">Uncharacterized protein</fullName>
    </submittedName>
</protein>
<dbReference type="Proteomes" id="UP000636960">
    <property type="component" value="Unassembled WGS sequence"/>
</dbReference>
<accession>A0A919K1B5</accession>
<sequence length="67" mass="6966">MARVAGARKARFGLGGQEVAWAGGGDRSLVGDGENAYLCELRVFCGDSVLGRGCWRGHGDREVGALA</sequence>
<name>A0A919K1B5_9ACTN</name>
<evidence type="ECO:0000313" key="1">
    <source>
        <dbReference type="EMBL" id="GIE97009.1"/>
    </source>
</evidence>
<reference evidence="1" key="1">
    <citation type="submission" date="2021-01" db="EMBL/GenBank/DDBJ databases">
        <title>Whole genome shotgun sequence of Actinoplanes rishiriensis NBRC 108556.</title>
        <authorList>
            <person name="Komaki H."/>
            <person name="Tamura T."/>
        </authorList>
    </citation>
    <scope>NUCLEOTIDE SEQUENCE</scope>
    <source>
        <strain evidence="1">NBRC 108556</strain>
    </source>
</reference>
<evidence type="ECO:0000313" key="2">
    <source>
        <dbReference type="Proteomes" id="UP000636960"/>
    </source>
</evidence>
<dbReference type="AlphaFoldDB" id="A0A919K1B5"/>
<gene>
    <name evidence="1" type="ORF">Ari01nite_44740</name>
</gene>
<comment type="caution">
    <text evidence="1">The sequence shown here is derived from an EMBL/GenBank/DDBJ whole genome shotgun (WGS) entry which is preliminary data.</text>
</comment>
<dbReference type="EMBL" id="BOMV01000054">
    <property type="protein sequence ID" value="GIE97009.1"/>
    <property type="molecule type" value="Genomic_DNA"/>
</dbReference>
<keyword evidence="2" id="KW-1185">Reference proteome</keyword>
<proteinExistence type="predicted"/>